<evidence type="ECO:0000256" key="1">
    <source>
        <dbReference type="SAM" id="MobiDB-lite"/>
    </source>
</evidence>
<keyword evidence="2" id="KW-0812">Transmembrane</keyword>
<feature type="region of interest" description="Disordered" evidence="1">
    <location>
        <begin position="1"/>
        <end position="48"/>
    </location>
</feature>
<sequence>MVKCQGLDGNPIPSAKNPKSPSPTSVDPKPLSPLRPPQPPPRLPQPDLRLWRPLDVRCSQVVTSSTPPSSFVATPLPPSCSLTPLALLSLLLGLLSVNPSALSVVACLSFLPGLLPPLKPESRRVQRLKLLNHNGFATFVSTFASPTLVRPCSNANPTQSFVAASLLHGRHRSSAAGLLFAAALRDLISLLLRWYIVAAVVFVSSLFAAAVTWIILPLLHCCFVIAVEFEGVVSGENPRLGVDVVAAEFLGSVLLVPHLEFGEAGAWCKPCLVVVSGGKPTPRREGLSMPRLWLPRLGVDKLA</sequence>
<feature type="transmembrane region" description="Helical" evidence="2">
    <location>
        <begin position="194"/>
        <end position="216"/>
    </location>
</feature>
<dbReference type="Proteomes" id="UP001341840">
    <property type="component" value="Unassembled WGS sequence"/>
</dbReference>
<organism evidence="3 4">
    <name type="scientific">Stylosanthes scabra</name>
    <dbReference type="NCBI Taxonomy" id="79078"/>
    <lineage>
        <taxon>Eukaryota</taxon>
        <taxon>Viridiplantae</taxon>
        <taxon>Streptophyta</taxon>
        <taxon>Embryophyta</taxon>
        <taxon>Tracheophyta</taxon>
        <taxon>Spermatophyta</taxon>
        <taxon>Magnoliopsida</taxon>
        <taxon>eudicotyledons</taxon>
        <taxon>Gunneridae</taxon>
        <taxon>Pentapetalae</taxon>
        <taxon>rosids</taxon>
        <taxon>fabids</taxon>
        <taxon>Fabales</taxon>
        <taxon>Fabaceae</taxon>
        <taxon>Papilionoideae</taxon>
        <taxon>50 kb inversion clade</taxon>
        <taxon>dalbergioids sensu lato</taxon>
        <taxon>Dalbergieae</taxon>
        <taxon>Pterocarpus clade</taxon>
        <taxon>Stylosanthes</taxon>
    </lineage>
</organism>
<proteinExistence type="predicted"/>
<accession>A0ABU6XPD7</accession>
<protein>
    <submittedName>
        <fullName evidence="3">Uncharacterized protein</fullName>
    </submittedName>
</protein>
<feature type="compositionally biased region" description="Pro residues" evidence="1">
    <location>
        <begin position="30"/>
        <end position="44"/>
    </location>
</feature>
<evidence type="ECO:0000313" key="4">
    <source>
        <dbReference type="Proteomes" id="UP001341840"/>
    </source>
</evidence>
<name>A0ABU6XPD7_9FABA</name>
<evidence type="ECO:0000313" key="3">
    <source>
        <dbReference type="EMBL" id="MED6199909.1"/>
    </source>
</evidence>
<gene>
    <name evidence="3" type="ORF">PIB30_080238</name>
</gene>
<keyword evidence="2" id="KW-1133">Transmembrane helix</keyword>
<dbReference type="EMBL" id="JASCZI010212611">
    <property type="protein sequence ID" value="MED6199909.1"/>
    <property type="molecule type" value="Genomic_DNA"/>
</dbReference>
<keyword evidence="4" id="KW-1185">Reference proteome</keyword>
<comment type="caution">
    <text evidence="3">The sequence shown here is derived from an EMBL/GenBank/DDBJ whole genome shotgun (WGS) entry which is preliminary data.</text>
</comment>
<evidence type="ECO:0000256" key="2">
    <source>
        <dbReference type="SAM" id="Phobius"/>
    </source>
</evidence>
<keyword evidence="2" id="KW-0472">Membrane</keyword>
<reference evidence="3 4" key="1">
    <citation type="journal article" date="2023" name="Plants (Basel)">
        <title>Bridging the Gap: Combining Genomics and Transcriptomics Approaches to Understand Stylosanthes scabra, an Orphan Legume from the Brazilian Caatinga.</title>
        <authorList>
            <person name="Ferreira-Neto J.R.C."/>
            <person name="da Silva M.D."/>
            <person name="Binneck E."/>
            <person name="de Melo N.F."/>
            <person name="da Silva R.H."/>
            <person name="de Melo A.L.T.M."/>
            <person name="Pandolfi V."/>
            <person name="Bustamante F.O."/>
            <person name="Brasileiro-Vidal A.C."/>
            <person name="Benko-Iseppon A.M."/>
        </authorList>
    </citation>
    <scope>NUCLEOTIDE SEQUENCE [LARGE SCALE GENOMIC DNA]</scope>
    <source>
        <tissue evidence="3">Leaves</tissue>
    </source>
</reference>